<dbReference type="GO" id="GO:0019843">
    <property type="term" value="F:rRNA binding"/>
    <property type="evidence" value="ECO:0007669"/>
    <property type="project" value="TreeGrafter"/>
</dbReference>
<name>A0A9P4SDX6_9PEZI</name>
<dbReference type="PANTHER" id="PTHR12933">
    <property type="entry name" value="ORF PROTEIN-RELATED"/>
    <property type="match status" value="1"/>
</dbReference>
<evidence type="ECO:0000256" key="1">
    <source>
        <dbReference type="ARBA" id="ARBA00002883"/>
    </source>
</evidence>
<dbReference type="Pfam" id="PF06862">
    <property type="entry name" value="Utp25_C"/>
    <property type="match status" value="1"/>
</dbReference>
<feature type="compositionally biased region" description="Acidic residues" evidence="11">
    <location>
        <begin position="51"/>
        <end position="70"/>
    </location>
</feature>
<dbReference type="Proteomes" id="UP000799429">
    <property type="component" value="Unassembled WGS sequence"/>
</dbReference>
<feature type="compositionally biased region" description="Acidic residues" evidence="11">
    <location>
        <begin position="132"/>
        <end position="144"/>
    </location>
</feature>
<evidence type="ECO:0000313" key="14">
    <source>
        <dbReference type="EMBL" id="KAF2840669.1"/>
    </source>
</evidence>
<protein>
    <recommendedName>
        <fullName evidence="5 10">U3 small nucleolar RNA-associated protein 25</fullName>
        <shortName evidence="10">U3 snoRNA-associated protein 25</shortName>
    </recommendedName>
</protein>
<gene>
    <name evidence="14" type="ORF">M501DRAFT_1014676</name>
</gene>
<evidence type="ECO:0000256" key="10">
    <source>
        <dbReference type="RuleBase" id="RU365070"/>
    </source>
</evidence>
<keyword evidence="9 10" id="KW-0687">Ribonucleoprotein</keyword>
<feature type="domain" description="UTP25 C-terminal" evidence="12">
    <location>
        <begin position="531"/>
        <end position="727"/>
    </location>
</feature>
<dbReference type="InterPro" id="IPR010678">
    <property type="entry name" value="UTP25"/>
</dbReference>
<dbReference type="FunFam" id="3.40.50.300:FF:002356">
    <property type="entry name" value="U3 small nucleolar RNA-associated protein 25"/>
    <property type="match status" value="1"/>
</dbReference>
<dbReference type="GO" id="GO:0034511">
    <property type="term" value="F:U3 snoRNA binding"/>
    <property type="evidence" value="ECO:0007669"/>
    <property type="project" value="InterPro"/>
</dbReference>
<keyword evidence="6 10" id="KW-0690">Ribosome biogenesis</keyword>
<evidence type="ECO:0000259" key="13">
    <source>
        <dbReference type="Pfam" id="PF22916"/>
    </source>
</evidence>
<feature type="domain" description="UTP25 NTP hydrolase-like" evidence="13">
    <location>
        <begin position="259"/>
        <end position="520"/>
    </location>
</feature>
<comment type="similarity">
    <text evidence="3 10">Belongs to the UTP25 family.</text>
</comment>
<dbReference type="PANTHER" id="PTHR12933:SF0">
    <property type="entry name" value="U3 SMALL NUCLEOLAR RNA-ASSOCIATED PROTEIN 25 HOMOLOG"/>
    <property type="match status" value="1"/>
</dbReference>
<dbReference type="GO" id="GO:0000462">
    <property type="term" value="P:maturation of SSU-rRNA from tricistronic rRNA transcript (SSU-rRNA, 5.8S rRNA, LSU-rRNA)"/>
    <property type="evidence" value="ECO:0007669"/>
    <property type="project" value="TreeGrafter"/>
</dbReference>
<comment type="caution">
    <text evidence="14">The sequence shown here is derived from an EMBL/GenBank/DDBJ whole genome shotgun (WGS) entry which is preliminary data.</text>
</comment>
<evidence type="ECO:0000256" key="5">
    <source>
        <dbReference type="ARBA" id="ARBA00015422"/>
    </source>
</evidence>
<reference evidence="14" key="1">
    <citation type="journal article" date="2020" name="Stud. Mycol.">
        <title>101 Dothideomycetes genomes: a test case for predicting lifestyles and emergence of pathogens.</title>
        <authorList>
            <person name="Haridas S."/>
            <person name="Albert R."/>
            <person name="Binder M."/>
            <person name="Bloem J."/>
            <person name="Labutti K."/>
            <person name="Salamov A."/>
            <person name="Andreopoulos B."/>
            <person name="Baker S."/>
            <person name="Barry K."/>
            <person name="Bills G."/>
            <person name="Bluhm B."/>
            <person name="Cannon C."/>
            <person name="Castanera R."/>
            <person name="Culley D."/>
            <person name="Daum C."/>
            <person name="Ezra D."/>
            <person name="Gonzalez J."/>
            <person name="Henrissat B."/>
            <person name="Kuo A."/>
            <person name="Liang C."/>
            <person name="Lipzen A."/>
            <person name="Lutzoni F."/>
            <person name="Magnuson J."/>
            <person name="Mondo S."/>
            <person name="Nolan M."/>
            <person name="Ohm R."/>
            <person name="Pangilinan J."/>
            <person name="Park H.-J."/>
            <person name="Ramirez L."/>
            <person name="Alfaro M."/>
            <person name="Sun H."/>
            <person name="Tritt A."/>
            <person name="Yoshinaga Y."/>
            <person name="Zwiers L.-H."/>
            <person name="Turgeon B."/>
            <person name="Goodwin S."/>
            <person name="Spatafora J."/>
            <person name="Crous P."/>
            <person name="Grigoriev I."/>
        </authorList>
    </citation>
    <scope>NUCLEOTIDE SEQUENCE</scope>
    <source>
        <strain evidence="14">CBS 101060</strain>
    </source>
</reference>
<evidence type="ECO:0000256" key="4">
    <source>
        <dbReference type="ARBA" id="ARBA00011192"/>
    </source>
</evidence>
<dbReference type="SUPFAM" id="SSF52540">
    <property type="entry name" value="P-loop containing nucleoside triphosphate hydrolases"/>
    <property type="match status" value="1"/>
</dbReference>
<dbReference type="Gene3D" id="3.40.50.300">
    <property type="entry name" value="P-loop containing nucleotide triphosphate hydrolases"/>
    <property type="match status" value="1"/>
</dbReference>
<feature type="region of interest" description="Disordered" evidence="11">
    <location>
        <begin position="1"/>
        <end position="144"/>
    </location>
</feature>
<evidence type="ECO:0000256" key="9">
    <source>
        <dbReference type="ARBA" id="ARBA00023274"/>
    </source>
</evidence>
<dbReference type="Pfam" id="PF22916">
    <property type="entry name" value="UTP25_NTPase-like"/>
    <property type="match status" value="1"/>
</dbReference>
<dbReference type="OrthoDB" id="10264378at2759"/>
<evidence type="ECO:0000256" key="11">
    <source>
        <dbReference type="SAM" id="MobiDB-lite"/>
    </source>
</evidence>
<keyword evidence="7 10" id="KW-0698">rRNA processing</keyword>
<organism evidence="14 15">
    <name type="scientific">Patellaria atrata CBS 101060</name>
    <dbReference type="NCBI Taxonomy" id="1346257"/>
    <lineage>
        <taxon>Eukaryota</taxon>
        <taxon>Fungi</taxon>
        <taxon>Dikarya</taxon>
        <taxon>Ascomycota</taxon>
        <taxon>Pezizomycotina</taxon>
        <taxon>Dothideomycetes</taxon>
        <taxon>Dothideomycetes incertae sedis</taxon>
        <taxon>Patellariales</taxon>
        <taxon>Patellariaceae</taxon>
        <taxon>Patellaria</taxon>
    </lineage>
</organism>
<feature type="compositionally biased region" description="Basic and acidic residues" evidence="11">
    <location>
        <begin position="100"/>
        <end position="110"/>
    </location>
</feature>
<sequence length="728" mass="83385">MAPIHRKSSHNTGRIAKRQKKSFPRRDNFQKSRIEDPEQEVEDTASPTRAEEEEDELSSSEESGGEEEVIEPPTKAYNLLLQLFQQSSRSTRPPKKKRRLNDDDVREDRSSASTPDATHDDDFEEGHNQDSSFDEGAPDPNDVENVNENEQEAIEDQLLDNEDEDAADPFESHFSPTMEQLNLKVKDVQANKWASHKIQIGSLGKASISLAGDTAPPSKRNIRSLDDLKLKRRIIDPAQKSIGELDKVQVAVTPHLFDYKDILFAGRTVSNGRNLRKVACLHALNHLFKTRDRILKNTARLSREQEETDLELRDQGFTRPKILMLLETKEACVHAVNIITELCDPEQQENKKRFQDTFANVDDGKLFEAKPEDFRELFEGNDNNEYKLGLKFTRKTIKFFSKFYNSDIIFASPLGLRRTIETVDPKTKKQDSDFLSSIELVIVDQADAMLMQNWDHVEYIFSHLNQQPKEAHGCDFSRVRSWYLDNNAKYLRQTVILSAYLTPELNSLFSRYCHNVAGKVKYQPEYDGAIVHLPLQVKQTFSRYDSPNPVADPDSRFKYFCTAILPGLTRLPKPAEGGQGILIFIPSYHDFVRVRNHFATSTQTENISFGAISEYTDVPDVRRARSHFLTGRHAVLLYSGRAHHFRRYRVRGVKKVVMYAVPDNPIFYEEIVGGFLGETVAEGKTDPSEVSLRAMFSRWDGLRMERIIGTKRVNGMVKDKRGDTFDFI</sequence>
<evidence type="ECO:0000256" key="8">
    <source>
        <dbReference type="ARBA" id="ARBA00023242"/>
    </source>
</evidence>
<comment type="function">
    <text evidence="1 10">DEAD-box RNA helicase-like protein required for pre-18S rRNA processing, specifically at sites A0, A1, and A2.</text>
</comment>
<dbReference type="InterPro" id="IPR053939">
    <property type="entry name" value="UTP25_C"/>
</dbReference>
<comment type="subunit">
    <text evidence="4 10">Component of the ribosomal small subunit (SSU) processome composed of at least 40 protein subunits and snoRNA U3.</text>
</comment>
<evidence type="ECO:0000256" key="6">
    <source>
        <dbReference type="ARBA" id="ARBA00022517"/>
    </source>
</evidence>
<evidence type="ECO:0000256" key="7">
    <source>
        <dbReference type="ARBA" id="ARBA00022552"/>
    </source>
</evidence>
<dbReference type="InterPro" id="IPR053940">
    <property type="entry name" value="UTP25_NTPase-like"/>
</dbReference>
<comment type="subcellular location">
    <subcellularLocation>
        <location evidence="2 10">Nucleus</location>
        <location evidence="2 10">Nucleolus</location>
    </subcellularLocation>
</comment>
<feature type="compositionally biased region" description="Basic and acidic residues" evidence="11">
    <location>
        <begin position="117"/>
        <end position="128"/>
    </location>
</feature>
<feature type="compositionally biased region" description="Basic residues" evidence="11">
    <location>
        <begin position="1"/>
        <end position="23"/>
    </location>
</feature>
<evidence type="ECO:0000313" key="15">
    <source>
        <dbReference type="Proteomes" id="UP000799429"/>
    </source>
</evidence>
<feature type="compositionally biased region" description="Basic and acidic residues" evidence="11">
    <location>
        <begin position="24"/>
        <end position="36"/>
    </location>
</feature>
<evidence type="ECO:0000259" key="12">
    <source>
        <dbReference type="Pfam" id="PF06862"/>
    </source>
</evidence>
<feature type="compositionally biased region" description="Low complexity" evidence="11">
    <location>
        <begin position="79"/>
        <end position="91"/>
    </location>
</feature>
<dbReference type="AlphaFoldDB" id="A0A9P4SDX6"/>
<dbReference type="InterPro" id="IPR027417">
    <property type="entry name" value="P-loop_NTPase"/>
</dbReference>
<dbReference type="EMBL" id="MU006092">
    <property type="protein sequence ID" value="KAF2840669.1"/>
    <property type="molecule type" value="Genomic_DNA"/>
</dbReference>
<dbReference type="GO" id="GO:0032040">
    <property type="term" value="C:small-subunit processome"/>
    <property type="evidence" value="ECO:0007669"/>
    <property type="project" value="TreeGrafter"/>
</dbReference>
<evidence type="ECO:0000256" key="3">
    <source>
        <dbReference type="ARBA" id="ARBA00009223"/>
    </source>
</evidence>
<keyword evidence="8 10" id="KW-0539">Nucleus</keyword>
<proteinExistence type="inferred from homology"/>
<keyword evidence="15" id="KW-1185">Reference proteome</keyword>
<evidence type="ECO:0000256" key="2">
    <source>
        <dbReference type="ARBA" id="ARBA00004604"/>
    </source>
</evidence>
<accession>A0A9P4SDX6</accession>